<organism evidence="1 2">
    <name type="scientific">Decorospora gaudefroyi</name>
    <dbReference type="NCBI Taxonomy" id="184978"/>
    <lineage>
        <taxon>Eukaryota</taxon>
        <taxon>Fungi</taxon>
        <taxon>Dikarya</taxon>
        <taxon>Ascomycota</taxon>
        <taxon>Pezizomycotina</taxon>
        <taxon>Dothideomycetes</taxon>
        <taxon>Pleosporomycetidae</taxon>
        <taxon>Pleosporales</taxon>
        <taxon>Pleosporineae</taxon>
        <taxon>Pleosporaceae</taxon>
        <taxon>Decorospora</taxon>
    </lineage>
</organism>
<gene>
    <name evidence="1" type="ORF">BDW02DRAFT_236590</name>
</gene>
<dbReference type="Pfam" id="PF13385">
    <property type="entry name" value="Laminin_G_3"/>
    <property type="match status" value="1"/>
</dbReference>
<accession>A0A6A5KKL7</accession>
<name>A0A6A5KKL7_9PLEO</name>
<dbReference type="SUPFAM" id="SSF49899">
    <property type="entry name" value="Concanavalin A-like lectins/glucanases"/>
    <property type="match status" value="1"/>
</dbReference>
<evidence type="ECO:0000313" key="1">
    <source>
        <dbReference type="EMBL" id="KAF1836419.1"/>
    </source>
</evidence>
<dbReference type="Gene3D" id="2.60.120.200">
    <property type="match status" value="1"/>
</dbReference>
<dbReference type="EMBL" id="ML975273">
    <property type="protein sequence ID" value="KAF1836419.1"/>
    <property type="molecule type" value="Genomic_DNA"/>
</dbReference>
<dbReference type="InterPro" id="IPR013320">
    <property type="entry name" value="ConA-like_dom_sf"/>
</dbReference>
<reference evidence="1" key="1">
    <citation type="submission" date="2020-01" db="EMBL/GenBank/DDBJ databases">
        <authorList>
            <consortium name="DOE Joint Genome Institute"/>
            <person name="Haridas S."/>
            <person name="Albert R."/>
            <person name="Binder M."/>
            <person name="Bloem J."/>
            <person name="Labutti K."/>
            <person name="Salamov A."/>
            <person name="Andreopoulos B."/>
            <person name="Baker S.E."/>
            <person name="Barry K."/>
            <person name="Bills G."/>
            <person name="Bluhm B.H."/>
            <person name="Cannon C."/>
            <person name="Castanera R."/>
            <person name="Culley D.E."/>
            <person name="Daum C."/>
            <person name="Ezra D."/>
            <person name="Gonzalez J.B."/>
            <person name="Henrissat B."/>
            <person name="Kuo A."/>
            <person name="Liang C."/>
            <person name="Lipzen A."/>
            <person name="Lutzoni F."/>
            <person name="Magnuson J."/>
            <person name="Mondo S."/>
            <person name="Nolan M."/>
            <person name="Ohm R."/>
            <person name="Pangilinan J."/>
            <person name="Park H.-J."/>
            <person name="Ramirez L."/>
            <person name="Alfaro M."/>
            <person name="Sun H."/>
            <person name="Tritt A."/>
            <person name="Yoshinaga Y."/>
            <person name="Zwiers L.-H."/>
            <person name="Turgeon B.G."/>
            <person name="Goodwin S.B."/>
            <person name="Spatafora J.W."/>
            <person name="Crous P.W."/>
            <person name="Grigoriev I.V."/>
        </authorList>
    </citation>
    <scope>NUCLEOTIDE SEQUENCE</scope>
    <source>
        <strain evidence="1">P77</strain>
    </source>
</reference>
<evidence type="ECO:0000313" key="2">
    <source>
        <dbReference type="Proteomes" id="UP000800040"/>
    </source>
</evidence>
<sequence length="229" mass="25267">MASTFSSLILPMQGLTHYYPLNSATQAADLIGSANGVMTGPVAFGDNRATFHGDDYITLPDNSDFSMTKTGSLSIVVFLTVNNWQALTGSYTHWMGKGVHGAHERTFRYHPDNHPSRPRRVSFYHFNATGGLGAGSYLQNHIATGTEFMVTAQVDLQNTMIFRDGVLRDSDPLSDYGIVPTDTSTPVWIGTRDMRTGFLNGIIRRVAFFDRILSASDLLLLWDNRGLPD</sequence>
<evidence type="ECO:0008006" key="3">
    <source>
        <dbReference type="Google" id="ProtNLM"/>
    </source>
</evidence>
<protein>
    <recommendedName>
        <fullName evidence="3">Concanavalin A-like lectin/glucanase</fullName>
    </recommendedName>
</protein>
<proteinExistence type="predicted"/>
<dbReference type="Proteomes" id="UP000800040">
    <property type="component" value="Unassembled WGS sequence"/>
</dbReference>
<dbReference type="OrthoDB" id="10461321at2759"/>
<keyword evidence="2" id="KW-1185">Reference proteome</keyword>
<dbReference type="AlphaFoldDB" id="A0A6A5KKL7"/>